<dbReference type="EMBL" id="KL363247">
    <property type="protein sequence ID" value="KFD50870.1"/>
    <property type="molecule type" value="Genomic_DNA"/>
</dbReference>
<evidence type="ECO:0000313" key="2">
    <source>
        <dbReference type="Proteomes" id="UP000030764"/>
    </source>
</evidence>
<name>A0A085M0X4_9BILA</name>
<organism evidence="1 2">
    <name type="scientific">Trichuris suis</name>
    <name type="common">pig whipworm</name>
    <dbReference type="NCBI Taxonomy" id="68888"/>
    <lineage>
        <taxon>Eukaryota</taxon>
        <taxon>Metazoa</taxon>
        <taxon>Ecdysozoa</taxon>
        <taxon>Nematoda</taxon>
        <taxon>Enoplea</taxon>
        <taxon>Dorylaimia</taxon>
        <taxon>Trichinellida</taxon>
        <taxon>Trichuridae</taxon>
        <taxon>Trichuris</taxon>
    </lineage>
</organism>
<protein>
    <submittedName>
        <fullName evidence="1">Uncharacterized protein</fullName>
    </submittedName>
</protein>
<evidence type="ECO:0000313" key="1">
    <source>
        <dbReference type="EMBL" id="KFD50870.1"/>
    </source>
</evidence>
<dbReference type="Proteomes" id="UP000030764">
    <property type="component" value="Unassembled WGS sequence"/>
</dbReference>
<accession>A0A085M0X4</accession>
<proteinExistence type="predicted"/>
<sequence length="820" mass="91820">MNIVESGHHLKELLKIFDTELGTVDQCHTYHLCYLLCHEIVPDRLAEHIRSNKENLSFCSKELEFFGKLISERPEVLTGYSEDVTFFQNLCAWIITKLLAITVSPECRPLCAEVIRICKCIINLLTEEYATSLAKNLALELQNLQRLNHKLEYESCTFAHTFSLATMPLVVNLAEGASEELSLESVQIELDDLEPCECVQSAICMLLLECPFPPVQRDTEFAISFWMDLLDQLELADTELKLQTLRLTVKLVESDNFSSSFAGRFLIDDCLASCSWLIDSANPEQEIAIMLSRLLDSCCAMHRSFGVIFEDAKLDWIVGALQRVGDILLQENFSKLESCLKSSILQFAVSCTYCIQLYLVHEVMAERTLGDLFQHLVDALLRQDDFDTPATALLSDIVAISYHVVSQATETCCSNFALIYYPQKVYESLNNLADMSLGVDGLKICEFLITPVFKCSFEKESQNVRCVISALREEVACRLLNENSGLTLALKNVAALPAAEQTTSIVVATNIVGILFSQGISAAAKIATGVGILSLPWISLNNRMDLNLANVSRFTSLASSIVKNCDEELVISACLKNLAILQPHLCPNWRKYIFHTCLSSGQHALVKNALLHLPMLFFRLGPGNEADFSEFASLLHFGSLDVDLVKIALNSYTDCICVLSGQVTEYYGKKKFYCRICNMTFRFDFTSRYRCALSVKAIIQSAADIPSSHEDLAAFLRAVLGHIFLSEEDVVDLLEGSFFIAFHESLECRKQYSMCLGMMASLAPSDRFVTSIKEQLANLQENDASHHSNESLLHYFAELTKYDEVLNGPFAHFRSAVFHS</sequence>
<reference evidence="1 2" key="1">
    <citation type="journal article" date="2014" name="Nat. Genet.">
        <title>Genome and transcriptome of the porcine whipworm Trichuris suis.</title>
        <authorList>
            <person name="Jex A.R."/>
            <person name="Nejsum P."/>
            <person name="Schwarz E.M."/>
            <person name="Hu L."/>
            <person name="Young N.D."/>
            <person name="Hall R.S."/>
            <person name="Korhonen P.K."/>
            <person name="Liao S."/>
            <person name="Thamsborg S."/>
            <person name="Xia J."/>
            <person name="Xu P."/>
            <person name="Wang S."/>
            <person name="Scheerlinck J.P."/>
            <person name="Hofmann A."/>
            <person name="Sternberg P.W."/>
            <person name="Wang J."/>
            <person name="Gasser R.B."/>
        </authorList>
    </citation>
    <scope>NUCLEOTIDE SEQUENCE [LARGE SCALE GENOMIC DNA]</scope>
    <source>
        <strain evidence="1">DCEP-RM93M</strain>
    </source>
</reference>
<keyword evidence="2" id="KW-1185">Reference proteome</keyword>
<dbReference type="AlphaFoldDB" id="A0A085M0X4"/>
<gene>
    <name evidence="1" type="ORF">M513_08308</name>
</gene>